<dbReference type="Gene3D" id="1.10.8.50">
    <property type="match status" value="1"/>
</dbReference>
<dbReference type="GO" id="GO:0006412">
    <property type="term" value="P:translation"/>
    <property type="evidence" value="ECO:0007669"/>
    <property type="project" value="UniProtKB-UniRule"/>
</dbReference>
<keyword evidence="5 6" id="KW-0687">Ribonucleoprotein</keyword>
<keyword evidence="2 6" id="KW-0699">rRNA-binding</keyword>
<dbReference type="GO" id="GO:0005829">
    <property type="term" value="C:cytosol"/>
    <property type="evidence" value="ECO:0007669"/>
    <property type="project" value="TreeGrafter"/>
</dbReference>
<dbReference type="HOGENOM" id="CLU_103849_0_0_2"/>
<sequence>MPTKGEKEEQFKYVLRIAETDINGNLNVILGLSKIKGIGYQTALAIVRHLGIDPKKRIGYLSNEELKSLEDVLNDLTKLKLPNWMYNRRKDYETGLDKHLIGAELIFVARRDVEREQKVNSWRGVRHKLGLKVRGQKTHTTGRLGMTIGVKKEKVETSGGSQKQ</sequence>
<comment type="subunit">
    <text evidence="6">Part of the 30S ribosomal subunit. Forms a loose heterodimer with protein S19. Forms two bridges to the 50S subunit in the 70S ribosome.</text>
</comment>
<dbReference type="Pfam" id="PF00416">
    <property type="entry name" value="Ribosomal_S13"/>
    <property type="match status" value="1"/>
</dbReference>
<dbReference type="PIRSF" id="PIRSF002134">
    <property type="entry name" value="Ribosomal_S13"/>
    <property type="match status" value="1"/>
</dbReference>
<dbReference type="KEGG" id="clg:Calag_0548"/>
<organism evidence="8 9">
    <name type="scientific">Caldisphaera lagunensis (strain DSM 15908 / JCM 11604 / ANMR 0165 / IC-154)</name>
    <dbReference type="NCBI Taxonomy" id="1056495"/>
    <lineage>
        <taxon>Archaea</taxon>
        <taxon>Thermoproteota</taxon>
        <taxon>Thermoprotei</taxon>
        <taxon>Acidilobales</taxon>
        <taxon>Caldisphaeraceae</taxon>
        <taxon>Caldisphaera</taxon>
    </lineage>
</organism>
<dbReference type="InParanoid" id="L0A8V0"/>
<evidence type="ECO:0000256" key="3">
    <source>
        <dbReference type="ARBA" id="ARBA00022884"/>
    </source>
</evidence>
<dbReference type="PROSITE" id="PS50159">
    <property type="entry name" value="RIBOSOMAL_S13_2"/>
    <property type="match status" value="1"/>
</dbReference>
<dbReference type="FunFam" id="1.10.8.50:FF:000001">
    <property type="entry name" value="30S ribosomal protein S13"/>
    <property type="match status" value="1"/>
</dbReference>
<keyword evidence="4 6" id="KW-0689">Ribosomal protein</keyword>
<comment type="function">
    <text evidence="6">Located at the top of the head of the 30S subunit, it contacts several helices of the 16S rRNA. In the 70S ribosome it contacts the 23S rRNA (bridge B1a) and protein L5 of the 50S subunit (bridge B1b), connecting the 2 subunits; these bridges are implicated in subunit movement.</text>
</comment>
<evidence type="ECO:0000256" key="4">
    <source>
        <dbReference type="ARBA" id="ARBA00022980"/>
    </source>
</evidence>
<reference evidence="9" key="1">
    <citation type="submission" date="2012-03" db="EMBL/GenBank/DDBJ databases">
        <title>Complete genome of Caldisphaera lagunensis DSM 15908.</title>
        <authorList>
            <person name="Lucas S."/>
            <person name="Copeland A."/>
            <person name="Lapidus A."/>
            <person name="Glavina del Rio T."/>
            <person name="Dalin E."/>
            <person name="Tice H."/>
            <person name="Bruce D."/>
            <person name="Goodwin L."/>
            <person name="Pitluck S."/>
            <person name="Peters L."/>
            <person name="Mikhailova N."/>
            <person name="Teshima H."/>
            <person name="Kyrpides N."/>
            <person name="Mavromatis K."/>
            <person name="Ivanova N."/>
            <person name="Brettin T."/>
            <person name="Detter J.C."/>
            <person name="Han C."/>
            <person name="Larimer F."/>
            <person name="Land M."/>
            <person name="Hauser L."/>
            <person name="Markowitz V."/>
            <person name="Cheng J.-F."/>
            <person name="Hugenholtz P."/>
            <person name="Woyke T."/>
            <person name="Wu D."/>
            <person name="Spring S."/>
            <person name="Schroeder M."/>
            <person name="Brambilla E."/>
            <person name="Klenk H.-P."/>
            <person name="Eisen J.A."/>
        </authorList>
    </citation>
    <scope>NUCLEOTIDE SEQUENCE [LARGE SCALE GENOMIC DNA]</scope>
    <source>
        <strain evidence="9">DSM 15908 / JCM 11604 / IC-154</strain>
    </source>
</reference>
<dbReference type="FunCoup" id="L0A8V0">
    <property type="interactions" value="203"/>
</dbReference>
<gene>
    <name evidence="6" type="primary">rps13</name>
    <name evidence="8" type="ordered locus">Calag_0548</name>
</gene>
<dbReference type="RefSeq" id="WP_015232206.1">
    <property type="nucleotide sequence ID" value="NC_019791.1"/>
</dbReference>
<dbReference type="GO" id="GO:0003735">
    <property type="term" value="F:structural constituent of ribosome"/>
    <property type="evidence" value="ECO:0007669"/>
    <property type="project" value="InterPro"/>
</dbReference>
<dbReference type="GO" id="GO:0015935">
    <property type="term" value="C:small ribosomal subunit"/>
    <property type="evidence" value="ECO:0007669"/>
    <property type="project" value="TreeGrafter"/>
</dbReference>
<keyword evidence="3 6" id="KW-0694">RNA-binding</keyword>
<dbReference type="InterPro" id="IPR027437">
    <property type="entry name" value="Rbsml_uS13_C"/>
</dbReference>
<dbReference type="InterPro" id="IPR001892">
    <property type="entry name" value="Ribosomal_uS13"/>
</dbReference>
<evidence type="ECO:0000256" key="1">
    <source>
        <dbReference type="ARBA" id="ARBA00008080"/>
    </source>
</evidence>
<dbReference type="NCBIfam" id="NF003140">
    <property type="entry name" value="PRK04053.1"/>
    <property type="match status" value="1"/>
</dbReference>
<accession>L0A8V0</accession>
<evidence type="ECO:0000256" key="2">
    <source>
        <dbReference type="ARBA" id="ARBA00022730"/>
    </source>
</evidence>
<dbReference type="InterPro" id="IPR019977">
    <property type="entry name" value="Ribosomal_uS13_archaeal"/>
</dbReference>
<dbReference type="GO" id="GO:0019843">
    <property type="term" value="F:rRNA binding"/>
    <property type="evidence" value="ECO:0007669"/>
    <property type="project" value="UniProtKB-UniRule"/>
</dbReference>
<dbReference type="STRING" id="1056495.Calag_0548"/>
<evidence type="ECO:0000256" key="7">
    <source>
        <dbReference type="RuleBase" id="RU003830"/>
    </source>
</evidence>
<proteinExistence type="inferred from homology"/>
<dbReference type="GeneID" id="14211808"/>
<dbReference type="Gene3D" id="4.10.910.10">
    <property type="entry name" value="30s ribosomal protein s13, domain 2"/>
    <property type="match status" value="1"/>
</dbReference>
<dbReference type="NCBIfam" id="TIGR03629">
    <property type="entry name" value="uS13_arch"/>
    <property type="match status" value="1"/>
</dbReference>
<name>L0A8V0_CALLD</name>
<evidence type="ECO:0000313" key="8">
    <source>
        <dbReference type="EMBL" id="AFZ70308.1"/>
    </source>
</evidence>
<dbReference type="InterPro" id="IPR010979">
    <property type="entry name" value="Ribosomal_uS13-like_H2TH"/>
</dbReference>
<evidence type="ECO:0000256" key="5">
    <source>
        <dbReference type="ARBA" id="ARBA00023274"/>
    </source>
</evidence>
<dbReference type="Proteomes" id="UP000010469">
    <property type="component" value="Chromosome"/>
</dbReference>
<dbReference type="eggNOG" id="arCOG01722">
    <property type="taxonomic scope" value="Archaea"/>
</dbReference>
<evidence type="ECO:0000256" key="6">
    <source>
        <dbReference type="HAMAP-Rule" id="MF_01315"/>
    </source>
</evidence>
<dbReference type="PANTHER" id="PTHR10871">
    <property type="entry name" value="30S RIBOSOMAL PROTEIN S13/40S RIBOSOMAL PROTEIN S18"/>
    <property type="match status" value="1"/>
</dbReference>
<dbReference type="AlphaFoldDB" id="L0A8V0"/>
<dbReference type="OrthoDB" id="372127at2157"/>
<comment type="similarity">
    <text evidence="1 6 7">Belongs to the universal ribosomal protein uS13 family.</text>
</comment>
<dbReference type="SUPFAM" id="SSF46946">
    <property type="entry name" value="S13-like H2TH domain"/>
    <property type="match status" value="1"/>
</dbReference>
<dbReference type="InterPro" id="IPR018269">
    <property type="entry name" value="Ribosomal_uS13_CS"/>
</dbReference>
<dbReference type="PANTHER" id="PTHR10871:SF3">
    <property type="entry name" value="SMALL RIBOSOMAL SUBUNIT PROTEIN US13"/>
    <property type="match status" value="1"/>
</dbReference>
<dbReference type="PROSITE" id="PS00646">
    <property type="entry name" value="RIBOSOMAL_S13_1"/>
    <property type="match status" value="1"/>
</dbReference>
<dbReference type="HAMAP" id="MF_01315">
    <property type="entry name" value="Ribosomal_uS13"/>
    <property type="match status" value="1"/>
</dbReference>
<protein>
    <recommendedName>
        <fullName evidence="6">Small ribosomal subunit protein uS13</fullName>
    </recommendedName>
</protein>
<keyword evidence="9" id="KW-1185">Reference proteome</keyword>
<dbReference type="EMBL" id="CP003378">
    <property type="protein sequence ID" value="AFZ70308.1"/>
    <property type="molecule type" value="Genomic_DNA"/>
</dbReference>
<evidence type="ECO:0000313" key="9">
    <source>
        <dbReference type="Proteomes" id="UP000010469"/>
    </source>
</evidence>